<dbReference type="EMBL" id="MFFF01000021">
    <property type="protein sequence ID" value="OGE99324.1"/>
    <property type="molecule type" value="Genomic_DNA"/>
</dbReference>
<keyword evidence="1" id="KW-0472">Membrane</keyword>
<comment type="caution">
    <text evidence="2">The sequence shown here is derived from an EMBL/GenBank/DDBJ whole genome shotgun (WGS) entry which is preliminary data.</text>
</comment>
<organism evidence="2 3">
    <name type="scientific">Candidatus Doudnabacteria bacterium RIFCSPLOWO2_02_FULL_48_13</name>
    <dbReference type="NCBI Taxonomy" id="1817845"/>
    <lineage>
        <taxon>Bacteria</taxon>
        <taxon>Candidatus Doudnaibacteriota</taxon>
    </lineage>
</organism>
<evidence type="ECO:0000313" key="3">
    <source>
        <dbReference type="Proteomes" id="UP000177235"/>
    </source>
</evidence>
<name>A0A1F5QAU8_9BACT</name>
<protein>
    <submittedName>
        <fullName evidence="2">Uncharacterized protein</fullName>
    </submittedName>
</protein>
<reference evidence="2 3" key="1">
    <citation type="journal article" date="2016" name="Nat. Commun.">
        <title>Thousands of microbial genomes shed light on interconnected biogeochemical processes in an aquifer system.</title>
        <authorList>
            <person name="Anantharaman K."/>
            <person name="Brown C.T."/>
            <person name="Hug L.A."/>
            <person name="Sharon I."/>
            <person name="Castelle C.J."/>
            <person name="Probst A.J."/>
            <person name="Thomas B.C."/>
            <person name="Singh A."/>
            <person name="Wilkins M.J."/>
            <person name="Karaoz U."/>
            <person name="Brodie E.L."/>
            <person name="Williams K.H."/>
            <person name="Hubbard S.S."/>
            <person name="Banfield J.F."/>
        </authorList>
    </citation>
    <scope>NUCLEOTIDE SEQUENCE [LARGE SCALE GENOMIC DNA]</scope>
</reference>
<proteinExistence type="predicted"/>
<feature type="transmembrane region" description="Helical" evidence="1">
    <location>
        <begin position="45"/>
        <end position="64"/>
    </location>
</feature>
<evidence type="ECO:0000313" key="2">
    <source>
        <dbReference type="EMBL" id="OGE99324.1"/>
    </source>
</evidence>
<keyword evidence="1" id="KW-0812">Transmembrane</keyword>
<accession>A0A1F5QAU8</accession>
<feature type="transmembrane region" description="Helical" evidence="1">
    <location>
        <begin position="20"/>
        <end position="39"/>
    </location>
</feature>
<gene>
    <name evidence="2" type="ORF">A3J05_00190</name>
</gene>
<dbReference type="Proteomes" id="UP000177235">
    <property type="component" value="Unassembled WGS sequence"/>
</dbReference>
<sequence length="71" mass="8046">MLNIQNEIAPGRKAGRKTGFFLAATIFFTILNTMSHYFSGGYGRGLGLSGFAVLIFFIVFLINCRHKKWVW</sequence>
<keyword evidence="1" id="KW-1133">Transmembrane helix</keyword>
<dbReference type="AlphaFoldDB" id="A0A1F5QAU8"/>
<evidence type="ECO:0000256" key="1">
    <source>
        <dbReference type="SAM" id="Phobius"/>
    </source>
</evidence>